<evidence type="ECO:0000313" key="2">
    <source>
        <dbReference type="Proteomes" id="UP000273252"/>
    </source>
</evidence>
<dbReference type="EMBL" id="QVMU01000004">
    <property type="protein sequence ID" value="RJX72801.1"/>
    <property type="molecule type" value="Genomic_DNA"/>
</dbReference>
<dbReference type="OrthoDB" id="5878521at2"/>
<dbReference type="Proteomes" id="UP000273252">
    <property type="component" value="Unassembled WGS sequence"/>
</dbReference>
<protein>
    <submittedName>
        <fullName evidence="1">Uncharacterized protein</fullName>
    </submittedName>
</protein>
<dbReference type="RefSeq" id="WP_120030125.1">
    <property type="nucleotide sequence ID" value="NZ_QVMU01000004.1"/>
</dbReference>
<comment type="caution">
    <text evidence="1">The sequence shown here is derived from an EMBL/GenBank/DDBJ whole genome shotgun (WGS) entry which is preliminary data.</text>
</comment>
<sequence length="71" mass="8580">MSFGEKPNRKRPVYFEQHADGYWCSVDGEPEYFKTKHEMYLYACEEERELIEITFENESQLRESGAFAREF</sequence>
<gene>
    <name evidence="1" type="ORF">DZ860_06490</name>
</gene>
<reference evidence="1 2" key="1">
    <citation type="submission" date="2018-08" db="EMBL/GenBank/DDBJ databases">
        <title>Vibrio isolated from the Eastern China Marginal Seas.</title>
        <authorList>
            <person name="Li Y."/>
        </authorList>
    </citation>
    <scope>NUCLEOTIDE SEQUENCE [LARGE SCALE GENOMIC DNA]</scope>
    <source>
        <strain evidence="1 2">BEI233</strain>
    </source>
</reference>
<proteinExistence type="predicted"/>
<organism evidence="1 2">
    <name type="scientific">Vibrio sinensis</name>
    <dbReference type="NCBI Taxonomy" id="2302434"/>
    <lineage>
        <taxon>Bacteria</taxon>
        <taxon>Pseudomonadati</taxon>
        <taxon>Pseudomonadota</taxon>
        <taxon>Gammaproteobacteria</taxon>
        <taxon>Vibrionales</taxon>
        <taxon>Vibrionaceae</taxon>
        <taxon>Vibrio</taxon>
    </lineage>
</organism>
<dbReference type="AlphaFoldDB" id="A0A3A6R8G8"/>
<evidence type="ECO:0000313" key="1">
    <source>
        <dbReference type="EMBL" id="RJX72801.1"/>
    </source>
</evidence>
<accession>A0A3A6R8G8</accession>
<name>A0A3A6R8G8_9VIBR</name>
<keyword evidence="2" id="KW-1185">Reference proteome</keyword>